<evidence type="ECO:0000256" key="11">
    <source>
        <dbReference type="PIRNR" id="PIRNR006431"/>
    </source>
</evidence>
<comment type="similarity">
    <text evidence="3 11 13">Belongs to the peptidase S33 family.</text>
</comment>
<evidence type="ECO:0000313" key="15">
    <source>
        <dbReference type="EMBL" id="SMA32005.1"/>
    </source>
</evidence>
<evidence type="ECO:0000256" key="8">
    <source>
        <dbReference type="ARBA" id="ARBA00022670"/>
    </source>
</evidence>
<evidence type="ECO:0000256" key="12">
    <source>
        <dbReference type="PIRSR" id="PIRSR006431-1"/>
    </source>
</evidence>
<evidence type="ECO:0000256" key="4">
    <source>
        <dbReference type="ARBA" id="ARBA00012568"/>
    </source>
</evidence>
<evidence type="ECO:0000256" key="10">
    <source>
        <dbReference type="ARBA" id="ARBA00029605"/>
    </source>
</evidence>
<evidence type="ECO:0000256" key="3">
    <source>
        <dbReference type="ARBA" id="ARBA00010088"/>
    </source>
</evidence>
<dbReference type="NCBIfam" id="TIGR01249">
    <property type="entry name" value="pro_imino_pep_1"/>
    <property type="match status" value="1"/>
</dbReference>
<evidence type="ECO:0000313" key="16">
    <source>
        <dbReference type="Proteomes" id="UP000196573"/>
    </source>
</evidence>
<dbReference type="PANTHER" id="PTHR43722">
    <property type="entry name" value="PROLINE IMINOPEPTIDASE"/>
    <property type="match status" value="1"/>
</dbReference>
<dbReference type="AlphaFoldDB" id="A0A1X7AEC8"/>
<keyword evidence="7 11" id="KW-0963">Cytoplasm</keyword>
<dbReference type="Proteomes" id="UP000196573">
    <property type="component" value="Unassembled WGS sequence"/>
</dbReference>
<dbReference type="RefSeq" id="WP_087105827.1">
    <property type="nucleotide sequence ID" value="NZ_CBCSCN010000012.1"/>
</dbReference>
<dbReference type="InterPro" id="IPR029058">
    <property type="entry name" value="AB_hydrolase_fold"/>
</dbReference>
<dbReference type="SUPFAM" id="SSF53474">
    <property type="entry name" value="alpha/beta-Hydrolases"/>
    <property type="match status" value="1"/>
</dbReference>
<dbReference type="GO" id="GO:0006508">
    <property type="term" value="P:proteolysis"/>
    <property type="evidence" value="ECO:0007669"/>
    <property type="project" value="UniProtKB-KW"/>
</dbReference>
<dbReference type="PANTHER" id="PTHR43722:SF1">
    <property type="entry name" value="PROLINE IMINOPEPTIDASE"/>
    <property type="match status" value="1"/>
</dbReference>
<evidence type="ECO:0000256" key="5">
    <source>
        <dbReference type="ARBA" id="ARBA00021843"/>
    </source>
</evidence>
<keyword evidence="6 11" id="KW-0031">Aminopeptidase</keyword>
<feature type="active site" description="Nucleophile" evidence="12">
    <location>
        <position position="110"/>
    </location>
</feature>
<sequence>MLTLYPQIKPYARHMLAVSGGHELYVDESGNPDGIPVLFLHGGPGLGCDKHSRRFFDPQMYRIITWDQRGTGRSTPYGSLQNNTLRDLVSDMEVIRNELKIERWVLFGGSWGSLLALSYAASHRDKVLAMILRGVFLGRRSDSQWLFDRNGAGRIFPDYWQSFASHFHEDEQDDLLTACHKRLTGTDELARMGAAKAFCTWDAHCSTLRPNQEVLDAYSDPHKAMALAKISVHYLANDLFLGEQGIMSDLPRIGGIPGIIVHGRYDMICPLENATTLQQLWPTAELHIVRDAGHSAAEPGIRDALVRATDEMARRFKADFNLDRTS</sequence>
<evidence type="ECO:0000256" key="1">
    <source>
        <dbReference type="ARBA" id="ARBA00001585"/>
    </source>
</evidence>
<dbReference type="Gene3D" id="3.40.50.1820">
    <property type="entry name" value="alpha/beta hydrolase"/>
    <property type="match status" value="1"/>
</dbReference>
<dbReference type="GO" id="GO:0004177">
    <property type="term" value="F:aminopeptidase activity"/>
    <property type="evidence" value="ECO:0007669"/>
    <property type="project" value="UniProtKB-UniRule"/>
</dbReference>
<evidence type="ECO:0000256" key="2">
    <source>
        <dbReference type="ARBA" id="ARBA00004496"/>
    </source>
</evidence>
<dbReference type="GO" id="GO:0005737">
    <property type="term" value="C:cytoplasm"/>
    <property type="evidence" value="ECO:0007669"/>
    <property type="project" value="UniProtKB-SubCell"/>
</dbReference>
<dbReference type="OrthoDB" id="9796770at2"/>
<evidence type="ECO:0000256" key="13">
    <source>
        <dbReference type="RuleBase" id="RU003421"/>
    </source>
</evidence>
<dbReference type="InterPro" id="IPR002410">
    <property type="entry name" value="Peptidase_S33"/>
</dbReference>
<name>A0A1X7AEC8_9GAMM</name>
<keyword evidence="9 11" id="KW-0378">Hydrolase</keyword>
<dbReference type="InterPro" id="IPR005944">
    <property type="entry name" value="Pro_iminopeptidase"/>
</dbReference>
<evidence type="ECO:0000256" key="9">
    <source>
        <dbReference type="ARBA" id="ARBA00022801"/>
    </source>
</evidence>
<feature type="active site" description="Proton donor" evidence="12">
    <location>
        <position position="294"/>
    </location>
</feature>
<evidence type="ECO:0000256" key="6">
    <source>
        <dbReference type="ARBA" id="ARBA00022438"/>
    </source>
</evidence>
<evidence type="ECO:0000256" key="7">
    <source>
        <dbReference type="ARBA" id="ARBA00022490"/>
    </source>
</evidence>
<reference evidence="15 16" key="1">
    <citation type="submission" date="2017-03" db="EMBL/GenBank/DDBJ databases">
        <authorList>
            <person name="Afonso C.L."/>
            <person name="Miller P.J."/>
            <person name="Scott M.A."/>
            <person name="Spackman E."/>
            <person name="Goraichik I."/>
            <person name="Dimitrov K.M."/>
            <person name="Suarez D.L."/>
            <person name="Swayne D.E."/>
        </authorList>
    </citation>
    <scope>NUCLEOTIDE SEQUENCE [LARGE SCALE GENOMIC DNA]</scope>
    <source>
        <strain evidence="15">SB41UT1</strain>
    </source>
</reference>
<protein>
    <recommendedName>
        <fullName evidence="5 11">Proline iminopeptidase</fullName>
        <shortName evidence="11">PIP</shortName>
        <ecNumber evidence="4 11">3.4.11.5</ecNumber>
    </recommendedName>
    <alternativeName>
        <fullName evidence="10 11">Prolyl aminopeptidase</fullName>
    </alternativeName>
</protein>
<keyword evidence="16" id="KW-1185">Reference proteome</keyword>
<feature type="active site" evidence="12">
    <location>
        <position position="266"/>
    </location>
</feature>
<gene>
    <name evidence="15" type="primary">pip</name>
    <name evidence="15" type="ORF">EHSB41UT_00090</name>
</gene>
<evidence type="ECO:0000259" key="14">
    <source>
        <dbReference type="Pfam" id="PF00561"/>
    </source>
</evidence>
<comment type="subcellular location">
    <subcellularLocation>
        <location evidence="2 11">Cytoplasm</location>
    </subcellularLocation>
</comment>
<proteinExistence type="inferred from homology"/>
<feature type="domain" description="AB hydrolase-1" evidence="14">
    <location>
        <begin position="36"/>
        <end position="296"/>
    </location>
</feature>
<comment type="catalytic activity">
    <reaction evidence="1 11 13">
        <text>Release of N-terminal proline from a peptide.</text>
        <dbReference type="EC" id="3.4.11.5"/>
    </reaction>
</comment>
<dbReference type="Pfam" id="PF00561">
    <property type="entry name" value="Abhydrolase_1"/>
    <property type="match status" value="1"/>
</dbReference>
<dbReference type="PRINTS" id="PR00793">
    <property type="entry name" value="PROAMNOPTASE"/>
</dbReference>
<dbReference type="EC" id="3.4.11.5" evidence="4 11"/>
<dbReference type="InterPro" id="IPR000073">
    <property type="entry name" value="AB_hydrolase_1"/>
</dbReference>
<accession>A0A1X7AEC8</accession>
<dbReference type="PIRSF" id="PIRSF006431">
    <property type="entry name" value="Pept_S33"/>
    <property type="match status" value="1"/>
</dbReference>
<organism evidence="15 16">
    <name type="scientific">Parendozoicomonas haliclonae</name>
    <dbReference type="NCBI Taxonomy" id="1960125"/>
    <lineage>
        <taxon>Bacteria</taxon>
        <taxon>Pseudomonadati</taxon>
        <taxon>Pseudomonadota</taxon>
        <taxon>Gammaproteobacteria</taxon>
        <taxon>Oceanospirillales</taxon>
        <taxon>Endozoicomonadaceae</taxon>
        <taxon>Parendozoicomonas</taxon>
    </lineage>
</organism>
<dbReference type="EMBL" id="FWPT01000001">
    <property type="protein sequence ID" value="SMA32005.1"/>
    <property type="molecule type" value="Genomic_DNA"/>
</dbReference>
<keyword evidence="8 11" id="KW-0645">Protease</keyword>